<sequence>MAESNVKKFASNQVFGRYQKLSLVSVLSQMPDFHWCSNPGCGSGQIHYEGQAAPIMTCQSCFQKSCVIHSLAIRNNSSHCPQCENLARAFEQAHEQVHDFVTKVLIEQGHDAPQTDEDKMIFESHFDAMIREIAYSIAEGGDGSAALSAARNDQEQIQKKRREEQMKKLEEETKAFISSMSKKCPKCNVNIEKNGGCDHMTCRARGCGYEFCWKCRGDWKTHRRCS</sequence>
<evidence type="ECO:0000313" key="10">
    <source>
        <dbReference type="EMBL" id="CAG8437664.1"/>
    </source>
</evidence>
<dbReference type="PROSITE" id="PS51873">
    <property type="entry name" value="TRIAD"/>
    <property type="match status" value="1"/>
</dbReference>
<evidence type="ECO:0000256" key="7">
    <source>
        <dbReference type="ARBA" id="ARBA00022786"/>
    </source>
</evidence>
<dbReference type="Pfam" id="PF22191">
    <property type="entry name" value="IBR_1"/>
    <property type="match status" value="1"/>
</dbReference>
<dbReference type="InterPro" id="IPR044066">
    <property type="entry name" value="TRIAD_supradom"/>
</dbReference>
<dbReference type="Proteomes" id="UP000789831">
    <property type="component" value="Unassembled WGS sequence"/>
</dbReference>
<evidence type="ECO:0000259" key="9">
    <source>
        <dbReference type="PROSITE" id="PS51873"/>
    </source>
</evidence>
<dbReference type="GO" id="GO:0008270">
    <property type="term" value="F:zinc ion binding"/>
    <property type="evidence" value="ECO:0007669"/>
    <property type="project" value="UniProtKB-KW"/>
</dbReference>
<dbReference type="GO" id="GO:0061630">
    <property type="term" value="F:ubiquitin protein ligase activity"/>
    <property type="evidence" value="ECO:0007669"/>
    <property type="project" value="UniProtKB-EC"/>
</dbReference>
<dbReference type="InterPro" id="IPR002867">
    <property type="entry name" value="IBR_dom"/>
</dbReference>
<reference evidence="10" key="1">
    <citation type="submission" date="2021-06" db="EMBL/GenBank/DDBJ databases">
        <authorList>
            <person name="Kallberg Y."/>
            <person name="Tangrot J."/>
            <person name="Rosling A."/>
        </authorList>
    </citation>
    <scope>NUCLEOTIDE SEQUENCE</scope>
    <source>
        <strain evidence="10">MT106</strain>
    </source>
</reference>
<comment type="catalytic activity">
    <reaction evidence="1">
        <text>[E2 ubiquitin-conjugating enzyme]-S-ubiquitinyl-L-cysteine + [acceptor protein]-L-lysine = [E2 ubiquitin-conjugating enzyme]-L-cysteine + [acceptor protein]-N(6)-ubiquitinyl-L-lysine.</text>
        <dbReference type="EC" id="2.3.2.31"/>
    </reaction>
</comment>
<evidence type="ECO:0000256" key="8">
    <source>
        <dbReference type="ARBA" id="ARBA00022833"/>
    </source>
</evidence>
<dbReference type="Pfam" id="PF01485">
    <property type="entry name" value="IBR"/>
    <property type="match status" value="1"/>
</dbReference>
<dbReference type="CDD" id="cd20335">
    <property type="entry name" value="BRcat_RBR"/>
    <property type="match status" value="1"/>
</dbReference>
<dbReference type="PANTHER" id="PTHR11685">
    <property type="entry name" value="RBR FAMILY RING FINGER AND IBR DOMAIN-CONTAINING"/>
    <property type="match status" value="1"/>
</dbReference>
<keyword evidence="3" id="KW-0808">Transferase</keyword>
<keyword evidence="7" id="KW-0833">Ubl conjugation pathway</keyword>
<dbReference type="EC" id="2.3.2.31" evidence="2"/>
<evidence type="ECO:0000256" key="4">
    <source>
        <dbReference type="ARBA" id="ARBA00022723"/>
    </source>
</evidence>
<keyword evidence="8" id="KW-0862">Zinc</keyword>
<dbReference type="SUPFAM" id="SSF57850">
    <property type="entry name" value="RING/U-box"/>
    <property type="match status" value="2"/>
</dbReference>
<proteinExistence type="predicted"/>
<evidence type="ECO:0000256" key="1">
    <source>
        <dbReference type="ARBA" id="ARBA00001798"/>
    </source>
</evidence>
<dbReference type="Gene3D" id="1.20.120.1750">
    <property type="match status" value="1"/>
</dbReference>
<evidence type="ECO:0000256" key="3">
    <source>
        <dbReference type="ARBA" id="ARBA00022679"/>
    </source>
</evidence>
<keyword evidence="5" id="KW-0677">Repeat</keyword>
<dbReference type="InterPro" id="IPR031127">
    <property type="entry name" value="E3_UB_ligase_RBR"/>
</dbReference>
<dbReference type="OrthoDB" id="1431934at2759"/>
<keyword evidence="11" id="KW-1185">Reference proteome</keyword>
<keyword evidence="4" id="KW-0479">Metal-binding</keyword>
<dbReference type="EMBL" id="CAJVPL010000042">
    <property type="protein sequence ID" value="CAG8437664.1"/>
    <property type="molecule type" value="Genomic_DNA"/>
</dbReference>
<evidence type="ECO:0000256" key="6">
    <source>
        <dbReference type="ARBA" id="ARBA00022771"/>
    </source>
</evidence>
<dbReference type="SMART" id="SM00647">
    <property type="entry name" value="IBR"/>
    <property type="match status" value="2"/>
</dbReference>
<evidence type="ECO:0000256" key="2">
    <source>
        <dbReference type="ARBA" id="ARBA00012251"/>
    </source>
</evidence>
<comment type="caution">
    <text evidence="10">The sequence shown here is derived from an EMBL/GenBank/DDBJ whole genome shotgun (WGS) entry which is preliminary data.</text>
</comment>
<gene>
    <name evidence="10" type="ORF">AGERDE_LOCUS790</name>
</gene>
<evidence type="ECO:0000256" key="5">
    <source>
        <dbReference type="ARBA" id="ARBA00022737"/>
    </source>
</evidence>
<dbReference type="AlphaFoldDB" id="A0A9N8YPL2"/>
<organism evidence="10 11">
    <name type="scientific">Ambispora gerdemannii</name>
    <dbReference type="NCBI Taxonomy" id="144530"/>
    <lineage>
        <taxon>Eukaryota</taxon>
        <taxon>Fungi</taxon>
        <taxon>Fungi incertae sedis</taxon>
        <taxon>Mucoromycota</taxon>
        <taxon>Glomeromycotina</taxon>
        <taxon>Glomeromycetes</taxon>
        <taxon>Archaeosporales</taxon>
        <taxon>Ambisporaceae</taxon>
        <taxon>Ambispora</taxon>
    </lineage>
</organism>
<keyword evidence="6" id="KW-0863">Zinc-finger</keyword>
<dbReference type="GO" id="GO:0016567">
    <property type="term" value="P:protein ubiquitination"/>
    <property type="evidence" value="ECO:0007669"/>
    <property type="project" value="InterPro"/>
</dbReference>
<feature type="domain" description="RING-type" evidence="9">
    <location>
        <begin position="1"/>
        <end position="226"/>
    </location>
</feature>
<name>A0A9N8YPL2_9GLOM</name>
<evidence type="ECO:0000313" key="11">
    <source>
        <dbReference type="Proteomes" id="UP000789831"/>
    </source>
</evidence>
<accession>A0A9N8YPL2</accession>
<protein>
    <recommendedName>
        <fullName evidence="2">RBR-type E3 ubiquitin transferase</fullName>
        <ecNumber evidence="2">2.3.2.31</ecNumber>
    </recommendedName>
</protein>